<dbReference type="SUPFAM" id="SSF103111">
    <property type="entry name" value="Activator of Hsp90 ATPase, Aha1"/>
    <property type="match status" value="1"/>
</dbReference>
<dbReference type="GO" id="GO:0051087">
    <property type="term" value="F:protein-folding chaperone binding"/>
    <property type="evidence" value="ECO:0007669"/>
    <property type="project" value="InterPro"/>
</dbReference>
<dbReference type="AlphaFoldDB" id="A0A665X5Q4"/>
<reference evidence="3" key="2">
    <citation type="submission" date="2025-08" db="UniProtKB">
        <authorList>
            <consortium name="Ensembl"/>
        </authorList>
    </citation>
    <scope>IDENTIFICATION</scope>
</reference>
<keyword evidence="4" id="KW-1185">Reference proteome</keyword>
<name>A0A665X5Q4_ECHNA</name>
<dbReference type="InParanoid" id="A0A665X5Q4"/>
<comment type="similarity">
    <text evidence="1">Belongs to the AHA1 family.</text>
</comment>
<protein>
    <recommendedName>
        <fullName evidence="2">Activator of Hsp90 ATPase AHSA1-like N-terminal domain-containing protein</fullName>
    </recommendedName>
</protein>
<sequence length="99" mass="11512">MARLGEGEADATNSISLFRLHQLLVGFQVEGPEGVCQLTYLDKLDGEASINNRKGKRFFFYEWRLRAVWLGKCFPTCQRRTTWKTWMWVNDLLIPSPVC</sequence>
<dbReference type="InterPro" id="IPR036338">
    <property type="entry name" value="Aha1"/>
</dbReference>
<reference evidence="3" key="3">
    <citation type="submission" date="2025-09" db="UniProtKB">
        <authorList>
            <consortium name="Ensembl"/>
        </authorList>
    </citation>
    <scope>IDENTIFICATION</scope>
</reference>
<proteinExistence type="inferred from homology"/>
<dbReference type="InterPro" id="IPR015310">
    <property type="entry name" value="AHSA1-like_N"/>
</dbReference>
<evidence type="ECO:0000256" key="1">
    <source>
        <dbReference type="ARBA" id="ARBA00006817"/>
    </source>
</evidence>
<feature type="domain" description="Activator of Hsp90 ATPase AHSA1-like N-terminal" evidence="2">
    <location>
        <begin position="19"/>
        <end position="73"/>
    </location>
</feature>
<accession>A0A665X5Q4</accession>
<dbReference type="Ensembl" id="ENSENLT00000052883.1">
    <property type="protein sequence ID" value="ENSENLP00000051628.1"/>
    <property type="gene ID" value="ENSENLG00000021634.1"/>
</dbReference>
<reference evidence="3" key="1">
    <citation type="submission" date="2021-04" db="EMBL/GenBank/DDBJ databases">
        <authorList>
            <consortium name="Wellcome Sanger Institute Data Sharing"/>
        </authorList>
    </citation>
    <scope>NUCLEOTIDE SEQUENCE [LARGE SCALE GENOMIC DNA]</scope>
</reference>
<dbReference type="Pfam" id="PF09229">
    <property type="entry name" value="Aha1_N"/>
    <property type="match status" value="1"/>
</dbReference>
<evidence type="ECO:0000259" key="2">
    <source>
        <dbReference type="Pfam" id="PF09229"/>
    </source>
</evidence>
<evidence type="ECO:0000313" key="3">
    <source>
        <dbReference type="Ensembl" id="ENSENLP00000051628.1"/>
    </source>
</evidence>
<evidence type="ECO:0000313" key="4">
    <source>
        <dbReference type="Proteomes" id="UP000472264"/>
    </source>
</evidence>
<dbReference type="Gene3D" id="3.15.10.20">
    <property type="entry name" value="Activator of Hsp90 ATPase Aha1, N-terminal domain"/>
    <property type="match status" value="1"/>
</dbReference>
<dbReference type="GO" id="GO:0001671">
    <property type="term" value="F:ATPase activator activity"/>
    <property type="evidence" value="ECO:0007669"/>
    <property type="project" value="InterPro"/>
</dbReference>
<organism evidence="3 4">
    <name type="scientific">Echeneis naucrates</name>
    <name type="common">Live sharksucker</name>
    <dbReference type="NCBI Taxonomy" id="173247"/>
    <lineage>
        <taxon>Eukaryota</taxon>
        <taxon>Metazoa</taxon>
        <taxon>Chordata</taxon>
        <taxon>Craniata</taxon>
        <taxon>Vertebrata</taxon>
        <taxon>Euteleostomi</taxon>
        <taxon>Actinopterygii</taxon>
        <taxon>Neopterygii</taxon>
        <taxon>Teleostei</taxon>
        <taxon>Neoteleostei</taxon>
        <taxon>Acanthomorphata</taxon>
        <taxon>Carangaria</taxon>
        <taxon>Carangiformes</taxon>
        <taxon>Echeneidae</taxon>
        <taxon>Echeneis</taxon>
    </lineage>
</organism>
<dbReference type="Proteomes" id="UP000472264">
    <property type="component" value="Chromosome 24"/>
</dbReference>